<dbReference type="Gramene" id="OMP05320">
    <property type="protein sequence ID" value="OMP05320"/>
    <property type="gene ID" value="CCACVL1_01956"/>
</dbReference>
<evidence type="ECO:0000313" key="2">
    <source>
        <dbReference type="Proteomes" id="UP000188268"/>
    </source>
</evidence>
<dbReference type="AlphaFoldDB" id="A0A1R3KDZ6"/>
<keyword evidence="2" id="KW-1185">Reference proteome</keyword>
<name>A0A1R3KDZ6_COCAP</name>
<evidence type="ECO:0000313" key="1">
    <source>
        <dbReference type="EMBL" id="OMP05320.1"/>
    </source>
</evidence>
<proteinExistence type="predicted"/>
<feature type="non-terminal residue" evidence="1">
    <location>
        <position position="1"/>
    </location>
</feature>
<sequence length="23" mass="2553">PLVPDPWAVVNPIPLYIGEFSKT</sequence>
<dbReference type="Proteomes" id="UP000188268">
    <property type="component" value="Unassembled WGS sequence"/>
</dbReference>
<reference evidence="1 2" key="1">
    <citation type="submission" date="2013-09" db="EMBL/GenBank/DDBJ databases">
        <title>Corchorus capsularis genome sequencing.</title>
        <authorList>
            <person name="Alam M."/>
            <person name="Haque M.S."/>
            <person name="Islam M.S."/>
            <person name="Emdad E.M."/>
            <person name="Islam M.M."/>
            <person name="Ahmed B."/>
            <person name="Halim A."/>
            <person name="Hossen Q.M.M."/>
            <person name="Hossain M.Z."/>
            <person name="Ahmed R."/>
            <person name="Khan M.M."/>
            <person name="Islam R."/>
            <person name="Rashid M.M."/>
            <person name="Khan S.A."/>
            <person name="Rahman M.S."/>
            <person name="Alam M."/>
        </authorList>
    </citation>
    <scope>NUCLEOTIDE SEQUENCE [LARGE SCALE GENOMIC DNA]</scope>
    <source>
        <strain evidence="2">cv. CVL-1</strain>
        <tissue evidence="1">Whole seedling</tissue>
    </source>
</reference>
<gene>
    <name evidence="1" type="ORF">CCACVL1_01956</name>
</gene>
<accession>A0A1R3KDZ6</accession>
<organism evidence="1 2">
    <name type="scientific">Corchorus capsularis</name>
    <name type="common">Jute</name>
    <dbReference type="NCBI Taxonomy" id="210143"/>
    <lineage>
        <taxon>Eukaryota</taxon>
        <taxon>Viridiplantae</taxon>
        <taxon>Streptophyta</taxon>
        <taxon>Embryophyta</taxon>
        <taxon>Tracheophyta</taxon>
        <taxon>Spermatophyta</taxon>
        <taxon>Magnoliopsida</taxon>
        <taxon>eudicotyledons</taxon>
        <taxon>Gunneridae</taxon>
        <taxon>Pentapetalae</taxon>
        <taxon>rosids</taxon>
        <taxon>malvids</taxon>
        <taxon>Malvales</taxon>
        <taxon>Malvaceae</taxon>
        <taxon>Grewioideae</taxon>
        <taxon>Apeibeae</taxon>
        <taxon>Corchorus</taxon>
    </lineage>
</organism>
<protein>
    <submittedName>
        <fullName evidence="1">Uncharacterized protein</fullName>
    </submittedName>
</protein>
<comment type="caution">
    <text evidence="1">The sequence shown here is derived from an EMBL/GenBank/DDBJ whole genome shotgun (WGS) entry which is preliminary data.</text>
</comment>
<dbReference type="EMBL" id="AWWV01005422">
    <property type="protein sequence ID" value="OMP05320.1"/>
    <property type="molecule type" value="Genomic_DNA"/>
</dbReference>